<dbReference type="RefSeq" id="XP_066913523.1">
    <property type="nucleotide sequence ID" value="XM_067057422.1"/>
</dbReference>
<evidence type="ECO:0000256" key="2">
    <source>
        <dbReference type="ARBA" id="ARBA00025798"/>
    </source>
</evidence>
<dbReference type="PANTHER" id="PTHR10003">
    <property type="entry name" value="SUPEROXIDE DISMUTASE CU-ZN -RELATED"/>
    <property type="match status" value="1"/>
</dbReference>
<evidence type="ECO:0000313" key="5">
    <source>
        <dbReference type="EnsemblMetazoa" id="CLYHEMP001664.1"/>
    </source>
</evidence>
<dbReference type="Gene3D" id="3.30.70.100">
    <property type="match status" value="1"/>
</dbReference>
<protein>
    <recommendedName>
        <fullName evidence="3">Superoxide dismutase copper chaperone</fullName>
    </recommendedName>
</protein>
<dbReference type="SUPFAM" id="SSF49329">
    <property type="entry name" value="Cu,Zn superoxide dismutase-like"/>
    <property type="match status" value="1"/>
</dbReference>
<sequence>MWRQFILFANCSSSSISNKQQTTKMAEVSSVIEFNVNMTCGNCENSIRDSLSKLQGITSVTINIQQQQVIVTTTYPSEVVQKAIESTGMLAIVKGQGLDISNHMGAAISILKRNQRTLGLVRFTQITEETCVIDGSFNGLNAGKYGLHIHQFGDLSSFCESTGDDYNPTENCHGDRENTSRHAGDMGNVEVGEKGSAVFRYQDNMIKVWDIIGRSVVLHEKEDDFSNDPHGNAGKGLACGIIARSAGLFQNKKMVCSCSGKTIWQEREDAKNEMG</sequence>
<dbReference type="GO" id="GO:0006801">
    <property type="term" value="P:superoxide metabolic process"/>
    <property type="evidence" value="ECO:0007669"/>
    <property type="project" value="InterPro"/>
</dbReference>
<reference evidence="5" key="1">
    <citation type="submission" date="2021-01" db="UniProtKB">
        <authorList>
            <consortium name="EnsemblMetazoa"/>
        </authorList>
    </citation>
    <scope>IDENTIFICATION</scope>
</reference>
<name>A0A7M5WIF8_9CNID</name>
<dbReference type="GO" id="GO:0005507">
    <property type="term" value="F:copper ion binding"/>
    <property type="evidence" value="ECO:0007669"/>
    <property type="project" value="InterPro"/>
</dbReference>
<proteinExistence type="inferred from homology"/>
<dbReference type="InterPro" id="IPR024134">
    <property type="entry name" value="SOD_Cu/Zn_/chaperone"/>
</dbReference>
<dbReference type="InterPro" id="IPR006121">
    <property type="entry name" value="HMA_dom"/>
</dbReference>
<dbReference type="SUPFAM" id="SSF55008">
    <property type="entry name" value="HMA, heavy metal-associated domain"/>
    <property type="match status" value="1"/>
</dbReference>
<dbReference type="Gene3D" id="2.60.40.200">
    <property type="entry name" value="Superoxide dismutase, copper/zinc binding domain"/>
    <property type="match status" value="1"/>
</dbReference>
<accession>A0A7M5WIF8</accession>
<keyword evidence="6" id="KW-1185">Reference proteome</keyword>
<dbReference type="Proteomes" id="UP000594262">
    <property type="component" value="Unplaced"/>
</dbReference>
<dbReference type="AlphaFoldDB" id="A0A7M5WIF8"/>
<evidence type="ECO:0000313" key="6">
    <source>
        <dbReference type="Proteomes" id="UP000594262"/>
    </source>
</evidence>
<evidence type="ECO:0000256" key="3">
    <source>
        <dbReference type="ARBA" id="ARBA00032899"/>
    </source>
</evidence>
<feature type="domain" description="HMA" evidence="4">
    <location>
        <begin position="29"/>
        <end position="92"/>
    </location>
</feature>
<comment type="cofactor">
    <cofactor evidence="1">
        <name>Cu(2+)</name>
        <dbReference type="ChEBI" id="CHEBI:29036"/>
    </cofactor>
</comment>
<dbReference type="CDD" id="cd00305">
    <property type="entry name" value="Cu-Zn_Superoxide_Dismutase"/>
    <property type="match status" value="1"/>
</dbReference>
<dbReference type="Pfam" id="PF00080">
    <property type="entry name" value="Sod_Cu"/>
    <property type="match status" value="1"/>
</dbReference>
<organism evidence="5 6">
    <name type="scientific">Clytia hemisphaerica</name>
    <dbReference type="NCBI Taxonomy" id="252671"/>
    <lineage>
        <taxon>Eukaryota</taxon>
        <taxon>Metazoa</taxon>
        <taxon>Cnidaria</taxon>
        <taxon>Hydrozoa</taxon>
        <taxon>Hydroidolina</taxon>
        <taxon>Leptothecata</taxon>
        <taxon>Obeliida</taxon>
        <taxon>Clytiidae</taxon>
        <taxon>Clytia</taxon>
    </lineage>
</organism>
<dbReference type="PROSITE" id="PS50846">
    <property type="entry name" value="HMA_2"/>
    <property type="match status" value="1"/>
</dbReference>
<dbReference type="OrthoDB" id="666972at2759"/>
<dbReference type="CDD" id="cd00371">
    <property type="entry name" value="HMA"/>
    <property type="match status" value="1"/>
</dbReference>
<dbReference type="InterPro" id="IPR036423">
    <property type="entry name" value="SOD-like_Cu/Zn_dom_sf"/>
</dbReference>
<dbReference type="InterPro" id="IPR036163">
    <property type="entry name" value="HMA_dom_sf"/>
</dbReference>
<dbReference type="EnsemblMetazoa" id="CLYHEMT001664.1">
    <property type="protein sequence ID" value="CLYHEMP001664.1"/>
    <property type="gene ID" value="CLYHEMG001664"/>
</dbReference>
<dbReference type="Pfam" id="PF00403">
    <property type="entry name" value="HMA"/>
    <property type="match status" value="1"/>
</dbReference>
<evidence type="ECO:0000259" key="4">
    <source>
        <dbReference type="PROSITE" id="PS50846"/>
    </source>
</evidence>
<dbReference type="GeneID" id="136800764"/>
<evidence type="ECO:0000256" key="1">
    <source>
        <dbReference type="ARBA" id="ARBA00001973"/>
    </source>
</evidence>
<dbReference type="InterPro" id="IPR001424">
    <property type="entry name" value="SOD_Cu_Zn_dom"/>
</dbReference>
<comment type="similarity">
    <text evidence="2">In the C-terminal section; belongs to the Cu-Zn superoxide dismutase family.</text>
</comment>
<dbReference type="PRINTS" id="PR00068">
    <property type="entry name" value="CUZNDISMTASE"/>
</dbReference>